<sequence>MILWRWQRLFFSHRRMYLPVAESFCSRRDENFW</sequence>
<organism evidence="1 2">
    <name type="scientific">Caenorhabditis elegans</name>
    <dbReference type="NCBI Taxonomy" id="6239"/>
    <lineage>
        <taxon>Eukaryota</taxon>
        <taxon>Metazoa</taxon>
        <taxon>Ecdysozoa</taxon>
        <taxon>Nematoda</taxon>
        <taxon>Chromadorea</taxon>
        <taxon>Rhabditida</taxon>
        <taxon>Rhabditina</taxon>
        <taxon>Rhabditomorpha</taxon>
        <taxon>Rhabditoidea</taxon>
        <taxon>Rhabditidae</taxon>
        <taxon>Peloderinae</taxon>
        <taxon>Caenorhabditis</taxon>
    </lineage>
</organism>
<dbReference type="GeneID" id="6418847"/>
<dbReference type="WormBase" id="F14F3.5">
    <property type="protein sequence ID" value="CE41313"/>
    <property type="gene ID" value="WBGene00045480"/>
</dbReference>
<evidence type="ECO:0000313" key="3">
    <source>
        <dbReference type="WormBase" id="F14F3.5"/>
    </source>
</evidence>
<dbReference type="KEGG" id="cel:CELE_F14F3.5"/>
<dbReference type="AGR" id="WB:WBGene00045480"/>
<dbReference type="RefSeq" id="NP_001123131.1">
    <property type="nucleotide sequence ID" value="NM_001129659.2"/>
</dbReference>
<dbReference type="CTD" id="6418847"/>
<dbReference type="UCSC" id="F14F3.5">
    <property type="organism name" value="c. elegans"/>
</dbReference>
<dbReference type="EMBL" id="BX284606">
    <property type="protein sequence ID" value="CAO78726.1"/>
    <property type="molecule type" value="Genomic_DNA"/>
</dbReference>
<dbReference type="AlphaFoldDB" id="A6ZJ57"/>
<dbReference type="PaxDb" id="6239-F14F3.5"/>
<gene>
    <name evidence="1" type="ORF">CELE_F14F3.5</name>
    <name evidence="1 3" type="ORF">F14F3.5</name>
</gene>
<reference evidence="1 2" key="1">
    <citation type="journal article" date="1998" name="Science">
        <title>Genome sequence of the nematode C. elegans: a platform for investigating biology.</title>
        <authorList>
            <consortium name="The C. elegans sequencing consortium"/>
            <person name="Sulson J.E."/>
            <person name="Waterston R."/>
        </authorList>
    </citation>
    <scope>NUCLEOTIDE SEQUENCE [LARGE SCALE GENOMIC DNA]</scope>
    <source>
        <strain evidence="1 2">Bristol N2</strain>
    </source>
</reference>
<keyword evidence="2" id="KW-1185">Reference proteome</keyword>
<accession>A6ZJ57</accession>
<protein>
    <submittedName>
        <fullName evidence="1">Uncharacterized protein</fullName>
    </submittedName>
</protein>
<dbReference type="Bgee" id="WBGene00045480">
    <property type="expression patterns" value="Expressed in larva and 3 other cell types or tissues"/>
</dbReference>
<evidence type="ECO:0000313" key="2">
    <source>
        <dbReference type="Proteomes" id="UP000001940"/>
    </source>
</evidence>
<name>A6ZJ57_CAEEL</name>
<dbReference type="Proteomes" id="UP000001940">
    <property type="component" value="Chromosome X"/>
</dbReference>
<evidence type="ECO:0000313" key="1">
    <source>
        <dbReference type="EMBL" id="CAO78726.1"/>
    </source>
</evidence>
<dbReference type="HOGENOM" id="CLU_3385260_0_0_1"/>
<proteinExistence type="predicted"/>
<dbReference type="InParanoid" id="A6ZJ57"/>